<dbReference type="EMBL" id="CAMXCM010000001">
    <property type="protein sequence ID" value="CAI3935235.1"/>
    <property type="molecule type" value="Genomic_DNA"/>
</dbReference>
<dbReference type="RefSeq" id="WP_271788662.1">
    <property type="nucleotide sequence ID" value="NZ_CAMXCM010000001.1"/>
</dbReference>
<dbReference type="Proteomes" id="UP001154259">
    <property type="component" value="Unassembled WGS sequence"/>
</dbReference>
<proteinExistence type="predicted"/>
<evidence type="ECO:0000313" key="3">
    <source>
        <dbReference type="Proteomes" id="UP001154255"/>
    </source>
</evidence>
<dbReference type="EMBL" id="CAMXCS010000001">
    <property type="protein sequence ID" value="CAI3925580.1"/>
    <property type="molecule type" value="Genomic_DNA"/>
</dbReference>
<gene>
    <name evidence="1" type="ORF">R53529_LOCUS206</name>
    <name evidence="2" type="ORF">R53530_LOCUS895</name>
</gene>
<comment type="caution">
    <text evidence="2">The sequence shown here is derived from an EMBL/GenBank/DDBJ whole genome shotgun (WGS) entry which is preliminary data.</text>
</comment>
<evidence type="ECO:0000313" key="4">
    <source>
        <dbReference type="Proteomes" id="UP001154259"/>
    </source>
</evidence>
<name>A0A9W4TNM0_9PROT</name>
<organism evidence="2 3">
    <name type="scientific">Commensalibacter communis</name>
    <dbReference type="NCBI Taxonomy" id="2972786"/>
    <lineage>
        <taxon>Bacteria</taxon>
        <taxon>Pseudomonadati</taxon>
        <taxon>Pseudomonadota</taxon>
        <taxon>Alphaproteobacteria</taxon>
        <taxon>Acetobacterales</taxon>
        <taxon>Acetobacteraceae</taxon>
    </lineage>
</organism>
<evidence type="ECO:0000313" key="2">
    <source>
        <dbReference type="EMBL" id="CAI3935235.1"/>
    </source>
</evidence>
<dbReference type="Proteomes" id="UP001154255">
    <property type="component" value="Unassembled WGS sequence"/>
</dbReference>
<evidence type="ECO:0000313" key="1">
    <source>
        <dbReference type="EMBL" id="CAI3925580.1"/>
    </source>
</evidence>
<keyword evidence="4" id="KW-1185">Reference proteome</keyword>
<sequence>MNLVFKKILLCFGAYVGLLIASTSISFVYAQQPSREEIAKKMAAFEKLTKIEQQKEFANIKKIIAARADQEIKQASTPKWKEILEENKQENLARIDAMAKMTPKELHAYHEKMLTEFDASMKKQRTPLTPEELTPEKKADIIARAKAALEKAKATQGQE</sequence>
<protein>
    <submittedName>
        <fullName evidence="2">Uncharacterized protein</fullName>
    </submittedName>
</protein>
<reference evidence="2" key="1">
    <citation type="submission" date="2022-10" db="EMBL/GenBank/DDBJ databases">
        <authorList>
            <person name="Botero Cardona J."/>
        </authorList>
    </citation>
    <scope>NUCLEOTIDE SEQUENCE</scope>
    <source>
        <strain evidence="2">LMG 31819</strain>
        <strain evidence="1">R-53529</strain>
    </source>
</reference>
<dbReference type="AlphaFoldDB" id="A0A9W4TNM0"/>
<accession>A0A9W4TNM0</accession>